<protein>
    <recommendedName>
        <fullName evidence="3">AB hydrolase-1 domain-containing protein</fullName>
    </recommendedName>
</protein>
<dbReference type="SUPFAM" id="SSF53474">
    <property type="entry name" value="alpha/beta-Hydrolases"/>
    <property type="match status" value="1"/>
</dbReference>
<sequence>MDKKRKGIITENKVSKVYDWSLGGYKQKVLVEGRMENLPIVITLHGGPGTPIPFSVGCRGLFPEYTDRFIMVYWDQLGCGINNYVIDDNFTIDSFVQMTKDLIREVKKVFPHNKVYIFSMSWGSILSAKILETDSYIVDGIVVWGQIVKDVFFNEEVLNALECSNLSKKKSEDIKGIRKENVSTKDLQLISTSIRKYTAGYQNKKGAQAPLGNIIKGLLTSPDYKMKDFKAMIVNGFQKNQSLWKEILALDLSHLLRKVQIPYIILQGDTDIVASTERVSELVKESNNENLQCEIIKNSGHMPESEGMDRVFEKLCQLKEEHYK</sequence>
<evidence type="ECO:0000313" key="5">
    <source>
        <dbReference type="Proteomes" id="UP000006238"/>
    </source>
</evidence>
<name>D4RX76_9FIRM</name>
<dbReference type="Proteomes" id="UP000006238">
    <property type="component" value="Unassembled WGS sequence"/>
</dbReference>
<dbReference type="Pfam" id="PF00561">
    <property type="entry name" value="Abhydrolase_1"/>
    <property type="match status" value="1"/>
</dbReference>
<keyword evidence="2" id="KW-0378">Hydrolase</keyword>
<dbReference type="GeneID" id="98919229"/>
<feature type="domain" description="AB hydrolase-1" evidence="3">
    <location>
        <begin position="39"/>
        <end position="303"/>
    </location>
</feature>
<comment type="similarity">
    <text evidence="1">Belongs to the peptidase S33 family.</text>
</comment>
<evidence type="ECO:0000259" key="3">
    <source>
        <dbReference type="Pfam" id="PF00561"/>
    </source>
</evidence>
<dbReference type="InterPro" id="IPR029058">
    <property type="entry name" value="AB_hydrolase_fold"/>
</dbReference>
<accession>D4RX76</accession>
<dbReference type="eggNOG" id="COG2267">
    <property type="taxonomic scope" value="Bacteria"/>
</dbReference>
<organism evidence="4 5">
    <name type="scientific">Eshraghiella crossota DSM 2876</name>
    <dbReference type="NCBI Taxonomy" id="511680"/>
    <lineage>
        <taxon>Bacteria</taxon>
        <taxon>Bacillati</taxon>
        <taxon>Bacillota</taxon>
        <taxon>Clostridia</taxon>
        <taxon>Lachnospirales</taxon>
        <taxon>Lachnospiraceae</taxon>
        <taxon>Eshraghiella</taxon>
    </lineage>
</organism>
<keyword evidence="5" id="KW-1185">Reference proteome</keyword>
<dbReference type="AlphaFoldDB" id="D4RX76"/>
<dbReference type="GO" id="GO:0004177">
    <property type="term" value="F:aminopeptidase activity"/>
    <property type="evidence" value="ECO:0007669"/>
    <property type="project" value="UniProtKB-EC"/>
</dbReference>
<dbReference type="ESTHER" id="9firm-d4rx76">
    <property type="family name" value="Proline_iminopeptidase"/>
</dbReference>
<evidence type="ECO:0000313" key="4">
    <source>
        <dbReference type="EMBL" id="EFF69238.1"/>
    </source>
</evidence>
<dbReference type="GO" id="GO:0006508">
    <property type="term" value="P:proteolysis"/>
    <property type="evidence" value="ECO:0007669"/>
    <property type="project" value="InterPro"/>
</dbReference>
<dbReference type="EMBL" id="ABWN01000019">
    <property type="protein sequence ID" value="EFF69238.1"/>
    <property type="molecule type" value="Genomic_DNA"/>
</dbReference>
<dbReference type="PRINTS" id="PR00793">
    <property type="entry name" value="PROAMNOPTASE"/>
</dbReference>
<proteinExistence type="inferred from homology"/>
<dbReference type="HOGENOM" id="CLU_049285_1_1_9"/>
<dbReference type="Gene3D" id="3.40.50.1820">
    <property type="entry name" value="alpha/beta hydrolase"/>
    <property type="match status" value="1"/>
</dbReference>
<reference evidence="4 5" key="1">
    <citation type="submission" date="2010-02" db="EMBL/GenBank/DDBJ databases">
        <authorList>
            <person name="Weinstock G."/>
            <person name="Sodergren E."/>
            <person name="Clifton S."/>
            <person name="Fulton L."/>
            <person name="Fulton B."/>
            <person name="Courtney L."/>
            <person name="Fronick C."/>
            <person name="Harrison M."/>
            <person name="Strong C."/>
            <person name="Farmer C."/>
            <person name="Delahaunty K."/>
            <person name="Markovic C."/>
            <person name="Hall O."/>
            <person name="Minx P."/>
            <person name="Tomlinson C."/>
            <person name="Mitreva M."/>
            <person name="Nelson J."/>
            <person name="Hou S."/>
            <person name="Wollam A."/>
            <person name="Pepin K.H."/>
            <person name="Johnson M."/>
            <person name="Bhonagiri V."/>
            <person name="Zhang X."/>
            <person name="Suruliraj S."/>
            <person name="Warren W."/>
            <person name="Chinwalla A."/>
            <person name="Mardis E.R."/>
            <person name="Wilson R.K."/>
        </authorList>
    </citation>
    <scope>NUCLEOTIDE SEQUENCE [LARGE SCALE GENOMIC DNA]</scope>
    <source>
        <strain evidence="4 5">DSM 2876</strain>
    </source>
</reference>
<gene>
    <name evidence="4" type="ORF">BUTYVIB_00427</name>
</gene>
<dbReference type="RefSeq" id="WP_005601257.1">
    <property type="nucleotide sequence ID" value="NZ_GG663520.1"/>
</dbReference>
<comment type="caution">
    <text evidence="4">The sequence shown here is derived from an EMBL/GenBank/DDBJ whole genome shotgun (WGS) entry which is preliminary data.</text>
</comment>
<evidence type="ECO:0000256" key="1">
    <source>
        <dbReference type="ARBA" id="ARBA00010088"/>
    </source>
</evidence>
<dbReference type="InterPro" id="IPR000073">
    <property type="entry name" value="AB_hydrolase_1"/>
</dbReference>
<evidence type="ECO:0000256" key="2">
    <source>
        <dbReference type="ARBA" id="ARBA00022801"/>
    </source>
</evidence>
<dbReference type="InterPro" id="IPR002410">
    <property type="entry name" value="Peptidase_S33"/>
</dbReference>